<evidence type="ECO:0000313" key="4">
    <source>
        <dbReference type="EMBL" id="MDQ0288587.1"/>
    </source>
</evidence>
<dbReference type="GO" id="GO:0005524">
    <property type="term" value="F:ATP binding"/>
    <property type="evidence" value="ECO:0007669"/>
    <property type="project" value="UniProtKB-KW"/>
</dbReference>
<dbReference type="Proteomes" id="UP001238163">
    <property type="component" value="Unassembled WGS sequence"/>
</dbReference>
<dbReference type="InterPro" id="IPR047661">
    <property type="entry name" value="IstB"/>
</dbReference>
<dbReference type="PANTHER" id="PTHR30050:SF4">
    <property type="entry name" value="ATP-BINDING PROTEIN RV3427C IN INSERTION SEQUENCE-RELATED"/>
    <property type="match status" value="1"/>
</dbReference>
<evidence type="ECO:0000259" key="3">
    <source>
        <dbReference type="Pfam" id="PF01695"/>
    </source>
</evidence>
<dbReference type="RefSeq" id="WP_307259914.1">
    <property type="nucleotide sequence ID" value="NZ_JAUSVL010000001.1"/>
</dbReference>
<evidence type="ECO:0000256" key="1">
    <source>
        <dbReference type="ARBA" id="ARBA00022741"/>
    </source>
</evidence>
<name>A0AAE3VDM1_9BACT</name>
<dbReference type="SUPFAM" id="SSF52540">
    <property type="entry name" value="P-loop containing nucleoside triphosphate hydrolases"/>
    <property type="match status" value="1"/>
</dbReference>
<dbReference type="InterPro" id="IPR002611">
    <property type="entry name" value="IstB_ATP-bd"/>
</dbReference>
<evidence type="ECO:0000256" key="2">
    <source>
        <dbReference type="ARBA" id="ARBA00022840"/>
    </source>
</evidence>
<dbReference type="NCBIfam" id="NF038214">
    <property type="entry name" value="IS21_help_AAA"/>
    <property type="match status" value="1"/>
</dbReference>
<dbReference type="CDD" id="cd00009">
    <property type="entry name" value="AAA"/>
    <property type="match status" value="1"/>
</dbReference>
<organism evidence="4 5">
    <name type="scientific">Oligosphaera ethanolica</name>
    <dbReference type="NCBI Taxonomy" id="760260"/>
    <lineage>
        <taxon>Bacteria</taxon>
        <taxon>Pseudomonadati</taxon>
        <taxon>Lentisphaerota</taxon>
        <taxon>Oligosphaeria</taxon>
        <taxon>Oligosphaerales</taxon>
        <taxon>Oligosphaeraceae</taxon>
        <taxon>Oligosphaera</taxon>
    </lineage>
</organism>
<protein>
    <submittedName>
        <fullName evidence="4">DNA replication protein DnaC</fullName>
    </submittedName>
</protein>
<comment type="caution">
    <text evidence="4">The sequence shown here is derived from an EMBL/GenBank/DDBJ whole genome shotgun (WGS) entry which is preliminary data.</text>
</comment>
<dbReference type="InterPro" id="IPR028350">
    <property type="entry name" value="DNAC/IstB-like"/>
</dbReference>
<proteinExistence type="predicted"/>
<dbReference type="InterPro" id="IPR027417">
    <property type="entry name" value="P-loop_NTPase"/>
</dbReference>
<dbReference type="GO" id="GO:0006260">
    <property type="term" value="P:DNA replication"/>
    <property type="evidence" value="ECO:0007669"/>
    <property type="project" value="TreeGrafter"/>
</dbReference>
<keyword evidence="2" id="KW-0067">ATP-binding</keyword>
<reference evidence="4" key="1">
    <citation type="submission" date="2023-07" db="EMBL/GenBank/DDBJ databases">
        <title>Genomic Encyclopedia of Type Strains, Phase IV (KMG-IV): sequencing the most valuable type-strain genomes for metagenomic binning, comparative biology and taxonomic classification.</title>
        <authorList>
            <person name="Goeker M."/>
        </authorList>
    </citation>
    <scope>NUCLEOTIDE SEQUENCE</scope>
    <source>
        <strain evidence="4">DSM 24202</strain>
    </source>
</reference>
<gene>
    <name evidence="4" type="ORF">J3R75_000694</name>
</gene>
<sequence>MSINRLREQLKNLRMPGAGVKLDLRLSEARCNSLEHGDFLELLLQDELLHRAGNKIRSALKAAGFRNLKPLADFDWQFNPNLERKLFYELAGGEFIRQAQNILMVGPSGTGKTCLAQAIGFEAIKLGFTIIYRSIFDIVSHLQRFNALSDRNPEFERYLKADLLIIDDMGLKQLPEKAGELLFEIIFRRHELKSTIMTSNRPLDDWGKLIGDVPTAGAILDRFLQQARLIPFKGKTGRPHFGRQGQAGPTANDALLDAAAAARLDHAEGGSL</sequence>
<dbReference type="PIRSF" id="PIRSF003073">
    <property type="entry name" value="DNAC_TnpB_IstB"/>
    <property type="match status" value="1"/>
</dbReference>
<accession>A0AAE3VDM1</accession>
<dbReference type="Pfam" id="PF01695">
    <property type="entry name" value="IstB_IS21"/>
    <property type="match status" value="1"/>
</dbReference>
<dbReference type="AlphaFoldDB" id="A0AAE3VDM1"/>
<keyword evidence="1" id="KW-0547">Nucleotide-binding</keyword>
<dbReference type="EMBL" id="JAUSVL010000001">
    <property type="protein sequence ID" value="MDQ0288587.1"/>
    <property type="molecule type" value="Genomic_DNA"/>
</dbReference>
<dbReference type="PANTHER" id="PTHR30050">
    <property type="entry name" value="CHROMOSOMAL REPLICATION INITIATOR PROTEIN DNAA"/>
    <property type="match status" value="1"/>
</dbReference>
<evidence type="ECO:0000313" key="5">
    <source>
        <dbReference type="Proteomes" id="UP001238163"/>
    </source>
</evidence>
<keyword evidence="5" id="KW-1185">Reference proteome</keyword>
<dbReference type="Gene3D" id="3.40.50.300">
    <property type="entry name" value="P-loop containing nucleotide triphosphate hydrolases"/>
    <property type="match status" value="1"/>
</dbReference>
<feature type="domain" description="IstB-like ATP-binding" evidence="3">
    <location>
        <begin position="9"/>
        <end position="238"/>
    </location>
</feature>